<dbReference type="EMBL" id="CP016634">
    <property type="protein sequence ID" value="ANY87537.1"/>
    <property type="molecule type" value="Genomic_DNA"/>
</dbReference>
<dbReference type="Pfam" id="PF24745">
    <property type="entry name" value="DUF7693"/>
    <property type="match status" value="1"/>
</dbReference>
<evidence type="ECO:0000259" key="1">
    <source>
        <dbReference type="Pfam" id="PF24745"/>
    </source>
</evidence>
<name>A0A1B2F5R5_PSEPU</name>
<dbReference type="RefSeq" id="WP_070094099.1">
    <property type="nucleotide sequence ID" value="NZ_CP016634.1"/>
</dbReference>
<gene>
    <name evidence="2" type="ORF">IEC33019_1976</name>
</gene>
<proteinExistence type="predicted"/>
<dbReference type="InterPro" id="IPR056110">
    <property type="entry name" value="DUF7693"/>
</dbReference>
<reference evidence="2" key="1">
    <citation type="submission" date="2016-07" db="EMBL/GenBank/DDBJ databases">
        <title>New class B carbapenemase carried by novel plasmid in Pseudomonas putida enviromental strain in eastern Amazonia.</title>
        <authorList>
            <person name="Souza C.O."/>
            <person name="Lima K.V."/>
            <person name="Brasiliense D.M."/>
            <person name="Perez-Chaparro P.J."/>
            <person name="Mamizuka E.M."/>
            <person name="Lima M.O."/>
            <person name="Lima L.N."/>
            <person name="McCulloch J.A."/>
        </authorList>
    </citation>
    <scope>NUCLEOTIDE SEQUENCE [LARGE SCALE GENOMIC DNA]</scope>
    <source>
        <strain evidence="2">IEC33019</strain>
    </source>
</reference>
<sequence length="100" mass="11111">MPPPNSREACQRLRDAALGVHALQVLTRTPDGQVDVRVDGWQLRLLLDADGLAQCSHCRTPDGQEAGLQDWHRYGTNPTDLLSIWERGRIEQLLATGSPE</sequence>
<dbReference type="AlphaFoldDB" id="A0A1B2F5R5"/>
<accession>A0A1B2F5R5</accession>
<evidence type="ECO:0000313" key="2">
    <source>
        <dbReference type="EMBL" id="ANY87537.1"/>
    </source>
</evidence>
<protein>
    <recommendedName>
        <fullName evidence="1">DUF7693 domain-containing protein</fullName>
    </recommendedName>
</protein>
<feature type="domain" description="DUF7693" evidence="1">
    <location>
        <begin position="5"/>
        <end position="95"/>
    </location>
</feature>
<organism evidence="2">
    <name type="scientific">Pseudomonas putida</name>
    <name type="common">Arthrobacter siderocapsulatus</name>
    <dbReference type="NCBI Taxonomy" id="303"/>
    <lineage>
        <taxon>Bacteria</taxon>
        <taxon>Pseudomonadati</taxon>
        <taxon>Pseudomonadota</taxon>
        <taxon>Gammaproteobacteria</taxon>
        <taxon>Pseudomonadales</taxon>
        <taxon>Pseudomonadaceae</taxon>
        <taxon>Pseudomonas</taxon>
    </lineage>
</organism>